<keyword evidence="2 5" id="KW-0689">Ribosomal protein</keyword>
<gene>
    <name evidence="5" type="primary">rps3</name>
    <name evidence="5" type="ORF">Atax.mt.02</name>
</gene>
<evidence type="ECO:0000256" key="3">
    <source>
        <dbReference type="ARBA" id="ARBA00023274"/>
    </source>
</evidence>
<comment type="similarity">
    <text evidence="1">Belongs to the universal ribosomal protein uS3 family.</text>
</comment>
<reference evidence="5" key="1">
    <citation type="submission" date="2014-02" db="EMBL/GenBank/DDBJ databases">
        <title>Complete mitochondrion genomes reveal florideophycean red algal diversity.</title>
        <authorList>
            <person name="Yang E.C."/>
            <person name="Yoon H.S."/>
        </authorList>
    </citation>
    <scope>NUCLEOTIDE SEQUENCE</scope>
    <source>
        <strain evidence="5">CCAP 1341/1</strain>
    </source>
</reference>
<keyword evidence="4" id="KW-0812">Transmembrane</keyword>
<evidence type="ECO:0000256" key="4">
    <source>
        <dbReference type="SAM" id="Phobius"/>
    </source>
</evidence>
<keyword evidence="4" id="KW-1133">Transmembrane helix</keyword>
<evidence type="ECO:0000313" key="5">
    <source>
        <dbReference type="EMBL" id="AHX02396.1"/>
    </source>
</evidence>
<dbReference type="SUPFAM" id="SSF54821">
    <property type="entry name" value="Ribosomal protein S3 C-terminal domain"/>
    <property type="match status" value="1"/>
</dbReference>
<name>A0A0E3DBI5_9FLOR</name>
<evidence type="ECO:0000256" key="2">
    <source>
        <dbReference type="ARBA" id="ARBA00022980"/>
    </source>
</evidence>
<geneLocation type="mitochondrion" evidence="5"/>
<accession>A0A0E3DBI5</accession>
<feature type="transmembrane region" description="Helical" evidence="4">
    <location>
        <begin position="42"/>
        <end position="64"/>
    </location>
</feature>
<feature type="transmembrane region" description="Helical" evidence="4">
    <location>
        <begin position="108"/>
        <end position="129"/>
    </location>
</feature>
<dbReference type="Gene3D" id="3.30.1140.32">
    <property type="entry name" value="Ribosomal protein S3, C-terminal domain"/>
    <property type="match status" value="1"/>
</dbReference>
<dbReference type="EMBL" id="KJ398158">
    <property type="protein sequence ID" value="AHX02396.1"/>
    <property type="molecule type" value="Genomic_DNA"/>
</dbReference>
<dbReference type="RefSeq" id="YP_009131060.1">
    <property type="nucleotide sequence ID" value="NC_026843.1"/>
</dbReference>
<keyword evidence="5" id="KW-0496">Mitochondrion</keyword>
<keyword evidence="3" id="KW-0687">Ribonucleoprotein</keyword>
<dbReference type="GeneID" id="24120766"/>
<sequence length="230" mass="27468">MAQKTNPISLKLGKYQVWDSISQNYGKTYIYYSKVLHNHLQFLIYLNRIFFYNFVLSYTEWFILKQKVYLNIYYSDTTFSESLQFFKMQKEIQKVIPKFLLLKSCVRFYLRISISSISMFLMFYTQYLLKKDIALLKIMNSMYKILNSCLNLVKVSYSKNGPIRIKLIGFKIRLAGRFDNSRNQMAKVSKLSLGQLSLTSLNYYMEYSKKDIFTKFGTCGLQIWLFYEKC</sequence>
<keyword evidence="4" id="KW-0472">Membrane</keyword>
<proteinExistence type="inferred from homology"/>
<protein>
    <submittedName>
        <fullName evidence="5">Ribosomal protein S3</fullName>
    </submittedName>
</protein>
<dbReference type="AlphaFoldDB" id="A0A0E3DBI5"/>
<evidence type="ECO:0000256" key="1">
    <source>
        <dbReference type="ARBA" id="ARBA00010761"/>
    </source>
</evidence>
<dbReference type="InterPro" id="IPR036419">
    <property type="entry name" value="Ribosomal_S3_C_sf"/>
</dbReference>
<dbReference type="GO" id="GO:1990904">
    <property type="term" value="C:ribonucleoprotein complex"/>
    <property type="evidence" value="ECO:0007669"/>
    <property type="project" value="UniProtKB-KW"/>
</dbReference>
<organism evidence="5">
    <name type="scientific">Asparagopsis taxiformis</name>
    <dbReference type="NCBI Taxonomy" id="260499"/>
    <lineage>
        <taxon>Eukaryota</taxon>
        <taxon>Rhodophyta</taxon>
        <taxon>Florideophyceae</taxon>
        <taxon>Rhodymeniophycidae</taxon>
        <taxon>Bonnemaisoniales</taxon>
        <taxon>Bonnemaisoniaceae</taxon>
        <taxon>Asparagopsis</taxon>
    </lineage>
</organism>
<dbReference type="GO" id="GO:0005840">
    <property type="term" value="C:ribosome"/>
    <property type="evidence" value="ECO:0007669"/>
    <property type="project" value="UniProtKB-KW"/>
</dbReference>